<accession>A0A1J5P5E4</accession>
<organism evidence="11">
    <name type="scientific">mine drainage metagenome</name>
    <dbReference type="NCBI Taxonomy" id="410659"/>
    <lineage>
        <taxon>unclassified sequences</taxon>
        <taxon>metagenomes</taxon>
        <taxon>ecological metagenomes</taxon>
    </lineage>
</organism>
<keyword evidence="3" id="KW-0808">Transferase</keyword>
<evidence type="ECO:0000259" key="9">
    <source>
        <dbReference type="Pfam" id="PF04552"/>
    </source>
</evidence>
<dbReference type="InterPro" id="IPR007046">
    <property type="entry name" value="RNA_pol_sigma_54_core-bd"/>
</dbReference>
<evidence type="ECO:0000256" key="6">
    <source>
        <dbReference type="ARBA" id="ARBA00023082"/>
    </source>
</evidence>
<dbReference type="GO" id="GO:0001216">
    <property type="term" value="F:DNA-binding transcription activator activity"/>
    <property type="evidence" value="ECO:0007669"/>
    <property type="project" value="InterPro"/>
</dbReference>
<keyword evidence="7" id="KW-0238">DNA-binding</keyword>
<dbReference type="Gene3D" id="1.10.10.60">
    <property type="entry name" value="Homeodomain-like"/>
    <property type="match status" value="1"/>
</dbReference>
<dbReference type="GO" id="GO:0003677">
    <property type="term" value="F:DNA binding"/>
    <property type="evidence" value="ECO:0007669"/>
    <property type="project" value="UniProtKB-KW"/>
</dbReference>
<dbReference type="PANTHER" id="PTHR32248">
    <property type="entry name" value="RNA POLYMERASE SIGMA-54 FACTOR"/>
    <property type="match status" value="1"/>
</dbReference>
<evidence type="ECO:0000256" key="3">
    <source>
        <dbReference type="ARBA" id="ARBA00022679"/>
    </source>
</evidence>
<evidence type="ECO:0000256" key="7">
    <source>
        <dbReference type="ARBA" id="ARBA00023125"/>
    </source>
</evidence>
<comment type="caution">
    <text evidence="11">The sequence shown here is derived from an EMBL/GenBank/DDBJ whole genome shotgun (WGS) entry which is preliminary data.</text>
</comment>
<dbReference type="PRINTS" id="PR00045">
    <property type="entry name" value="SIGMA54FCT"/>
</dbReference>
<dbReference type="GO" id="GO:0000428">
    <property type="term" value="C:DNA-directed RNA polymerase complex"/>
    <property type="evidence" value="ECO:0007669"/>
    <property type="project" value="UniProtKB-KW"/>
</dbReference>
<dbReference type="GO" id="GO:0016779">
    <property type="term" value="F:nucleotidyltransferase activity"/>
    <property type="evidence" value="ECO:0007669"/>
    <property type="project" value="UniProtKB-KW"/>
</dbReference>
<sequence>MRAARELITHLNPRPGGAFGASDTRYIIPDVIVKKVKGLWVASLNPDAMPKLRINQMYADILSRNRDVNHQQLAGQLQEAKWLIKNIMQRFDTILRVTQSIVDRQRHFFEHGDVAMRPLVLREIAEVVELHESTVSRVTTQKFMMTPRGIFELKYFFGSHVNTDAGGACSATAIRALIKQLISAENTRKPLSDGQIAEVLGQQGIVVARRTIAKYRESMQIPPANQRKAL</sequence>
<evidence type="ECO:0000256" key="5">
    <source>
        <dbReference type="ARBA" id="ARBA00023015"/>
    </source>
</evidence>
<dbReference type="NCBIfam" id="TIGR02395">
    <property type="entry name" value="rpoN_sigma"/>
    <property type="match status" value="1"/>
</dbReference>
<evidence type="ECO:0000256" key="2">
    <source>
        <dbReference type="ARBA" id="ARBA00022478"/>
    </source>
</evidence>
<gene>
    <name evidence="11" type="primary">rpoN_11</name>
    <name evidence="11" type="ORF">GALL_520140</name>
</gene>
<evidence type="ECO:0000256" key="8">
    <source>
        <dbReference type="ARBA" id="ARBA00023163"/>
    </source>
</evidence>
<feature type="domain" description="RNA polymerase sigma factor 54 DNA-binding" evidence="9">
    <location>
        <begin position="73"/>
        <end position="228"/>
    </location>
</feature>
<dbReference type="PROSITE" id="PS50044">
    <property type="entry name" value="SIGMA54_3"/>
    <property type="match status" value="1"/>
</dbReference>
<keyword evidence="6" id="KW-0731">Sigma factor</keyword>
<dbReference type="EMBL" id="MLJW01006620">
    <property type="protein sequence ID" value="OIQ66414.1"/>
    <property type="molecule type" value="Genomic_DNA"/>
</dbReference>
<dbReference type="InterPro" id="IPR007634">
    <property type="entry name" value="RNA_pol_sigma_54_DNA-bd"/>
</dbReference>
<dbReference type="GO" id="GO:0016987">
    <property type="term" value="F:sigma factor activity"/>
    <property type="evidence" value="ECO:0007669"/>
    <property type="project" value="UniProtKB-KW"/>
</dbReference>
<proteinExistence type="inferred from homology"/>
<evidence type="ECO:0000256" key="4">
    <source>
        <dbReference type="ARBA" id="ARBA00022695"/>
    </source>
</evidence>
<protein>
    <submittedName>
        <fullName evidence="11">RNA polymerase sigma-54 factor</fullName>
    </submittedName>
</protein>
<dbReference type="Pfam" id="PF04963">
    <property type="entry name" value="Sigma54_CBD"/>
    <property type="match status" value="1"/>
</dbReference>
<dbReference type="PROSITE" id="PS00718">
    <property type="entry name" value="SIGMA54_2"/>
    <property type="match status" value="1"/>
</dbReference>
<feature type="domain" description="RNA polymerase sigma factor 54 core-binding" evidence="10">
    <location>
        <begin position="2"/>
        <end position="58"/>
    </location>
</feature>
<keyword evidence="5" id="KW-0805">Transcription regulation</keyword>
<keyword evidence="8" id="KW-0804">Transcription</keyword>
<dbReference type="AlphaFoldDB" id="A0A1J5P5E4"/>
<comment type="similarity">
    <text evidence="1">Belongs to the sigma-54 factor family.</text>
</comment>
<dbReference type="InterPro" id="IPR000394">
    <property type="entry name" value="RNA_pol_sigma_54"/>
</dbReference>
<evidence type="ECO:0000313" key="11">
    <source>
        <dbReference type="EMBL" id="OIQ66414.1"/>
    </source>
</evidence>
<keyword evidence="4" id="KW-0548">Nucleotidyltransferase</keyword>
<name>A0A1J5P5E4_9ZZZZ</name>
<dbReference type="GO" id="GO:0006352">
    <property type="term" value="P:DNA-templated transcription initiation"/>
    <property type="evidence" value="ECO:0007669"/>
    <property type="project" value="InterPro"/>
</dbReference>
<dbReference type="PANTHER" id="PTHR32248:SF4">
    <property type="entry name" value="RNA POLYMERASE SIGMA-54 FACTOR"/>
    <property type="match status" value="1"/>
</dbReference>
<dbReference type="PROSITE" id="PS00717">
    <property type="entry name" value="SIGMA54_1"/>
    <property type="match status" value="1"/>
</dbReference>
<dbReference type="Pfam" id="PF04552">
    <property type="entry name" value="Sigma54_DBD"/>
    <property type="match status" value="1"/>
</dbReference>
<evidence type="ECO:0000259" key="10">
    <source>
        <dbReference type="Pfam" id="PF04963"/>
    </source>
</evidence>
<evidence type="ECO:0000256" key="1">
    <source>
        <dbReference type="ARBA" id="ARBA00008798"/>
    </source>
</evidence>
<reference evidence="11" key="1">
    <citation type="submission" date="2016-10" db="EMBL/GenBank/DDBJ databases">
        <title>Sequence of Gallionella enrichment culture.</title>
        <authorList>
            <person name="Poehlein A."/>
            <person name="Muehling M."/>
            <person name="Daniel R."/>
        </authorList>
    </citation>
    <scope>NUCLEOTIDE SEQUENCE</scope>
</reference>
<keyword evidence="2" id="KW-0240">DNA-directed RNA polymerase</keyword>